<gene>
    <name evidence="10" type="ORF">EV659_1119</name>
</gene>
<dbReference type="CDD" id="cd02135">
    <property type="entry name" value="YdjA-like"/>
    <property type="match status" value="1"/>
</dbReference>
<evidence type="ECO:0000256" key="8">
    <source>
        <dbReference type="SAM" id="MobiDB-lite"/>
    </source>
</evidence>
<comment type="cofactor">
    <cofactor evidence="1">
        <name>FMN</name>
        <dbReference type="ChEBI" id="CHEBI:58210"/>
    </cofactor>
</comment>
<evidence type="ECO:0000259" key="9">
    <source>
        <dbReference type="Pfam" id="PF00881"/>
    </source>
</evidence>
<evidence type="ECO:0000256" key="3">
    <source>
        <dbReference type="ARBA" id="ARBA00022630"/>
    </source>
</evidence>
<dbReference type="Proteomes" id="UP000295399">
    <property type="component" value="Unassembled WGS sequence"/>
</dbReference>
<dbReference type="InterPro" id="IPR052530">
    <property type="entry name" value="NAD(P)H_nitroreductase"/>
</dbReference>
<evidence type="ECO:0000256" key="4">
    <source>
        <dbReference type="ARBA" id="ARBA00022643"/>
    </source>
</evidence>
<keyword evidence="3" id="KW-0285">Flavoprotein</keyword>
<accession>A0A4R2PBE9</accession>
<dbReference type="EMBL" id="SLXO01000011">
    <property type="protein sequence ID" value="TCP31441.1"/>
    <property type="molecule type" value="Genomic_DNA"/>
</dbReference>
<evidence type="ECO:0000313" key="10">
    <source>
        <dbReference type="EMBL" id="TCP31441.1"/>
    </source>
</evidence>
<dbReference type="PANTHER" id="PTHR43821:SF1">
    <property type="entry name" value="NAD(P)H NITROREDUCTASE YDJA-RELATED"/>
    <property type="match status" value="1"/>
</dbReference>
<comment type="caution">
    <text evidence="10">The sequence shown here is derived from an EMBL/GenBank/DDBJ whole genome shotgun (WGS) entry which is preliminary data.</text>
</comment>
<name>A0A4R2PBE9_RHOSA</name>
<feature type="compositionally biased region" description="Pro residues" evidence="8">
    <location>
        <begin position="10"/>
        <end position="23"/>
    </location>
</feature>
<dbReference type="InterPro" id="IPR026021">
    <property type="entry name" value="YdjA-like"/>
</dbReference>
<evidence type="ECO:0000256" key="5">
    <source>
        <dbReference type="ARBA" id="ARBA00022857"/>
    </source>
</evidence>
<proteinExistence type="inferred from homology"/>
<protein>
    <submittedName>
        <fullName evidence="10">Nitroreductase</fullName>
    </submittedName>
</protein>
<dbReference type="Gene3D" id="3.40.109.10">
    <property type="entry name" value="NADH Oxidase"/>
    <property type="match status" value="1"/>
</dbReference>
<keyword evidence="5" id="KW-0521">NADP</keyword>
<reference evidence="10 11" key="1">
    <citation type="submission" date="2019-03" db="EMBL/GenBank/DDBJ databases">
        <title>Genomic Encyclopedia of Type Strains, Phase IV (KMG-IV): sequencing the most valuable type-strain genomes for metagenomic binning, comparative biology and taxonomic classification.</title>
        <authorList>
            <person name="Goeker M."/>
        </authorList>
    </citation>
    <scope>NUCLEOTIDE SEQUENCE [LARGE SCALE GENOMIC DNA]</scope>
    <source>
        <strain evidence="10 11">DSM 2132</strain>
    </source>
</reference>
<evidence type="ECO:0000256" key="7">
    <source>
        <dbReference type="ARBA" id="ARBA00023027"/>
    </source>
</evidence>
<dbReference type="GO" id="GO:0016491">
    <property type="term" value="F:oxidoreductase activity"/>
    <property type="evidence" value="ECO:0007669"/>
    <property type="project" value="UniProtKB-KW"/>
</dbReference>
<dbReference type="Pfam" id="PF00881">
    <property type="entry name" value="Nitroreductase"/>
    <property type="match status" value="1"/>
</dbReference>
<evidence type="ECO:0000256" key="6">
    <source>
        <dbReference type="ARBA" id="ARBA00023002"/>
    </source>
</evidence>
<dbReference type="AlphaFoldDB" id="A0A4R2PBE9"/>
<keyword evidence="11" id="KW-1185">Reference proteome</keyword>
<dbReference type="SUPFAM" id="SSF55469">
    <property type="entry name" value="FMN-dependent nitroreductase-like"/>
    <property type="match status" value="1"/>
</dbReference>
<evidence type="ECO:0000256" key="1">
    <source>
        <dbReference type="ARBA" id="ARBA00001917"/>
    </source>
</evidence>
<dbReference type="RefSeq" id="WP_200287562.1">
    <property type="nucleotide sequence ID" value="NZ_JACIGF010000011.1"/>
</dbReference>
<evidence type="ECO:0000313" key="11">
    <source>
        <dbReference type="Proteomes" id="UP000295399"/>
    </source>
</evidence>
<keyword evidence="4" id="KW-0288">FMN</keyword>
<organism evidence="10 11">
    <name type="scientific">Rhodothalassium salexigens DSM 2132</name>
    <dbReference type="NCBI Taxonomy" id="1188247"/>
    <lineage>
        <taxon>Bacteria</taxon>
        <taxon>Pseudomonadati</taxon>
        <taxon>Pseudomonadota</taxon>
        <taxon>Alphaproteobacteria</taxon>
        <taxon>Rhodothalassiales</taxon>
        <taxon>Rhodothalassiaceae</taxon>
        <taxon>Rhodothalassium</taxon>
    </lineage>
</organism>
<evidence type="ECO:0000256" key="2">
    <source>
        <dbReference type="ARBA" id="ARBA00007118"/>
    </source>
</evidence>
<feature type="domain" description="Nitroreductase" evidence="9">
    <location>
        <begin position="88"/>
        <end position="226"/>
    </location>
</feature>
<dbReference type="PANTHER" id="PTHR43821">
    <property type="entry name" value="NAD(P)H NITROREDUCTASE YDJA-RELATED"/>
    <property type="match status" value="1"/>
</dbReference>
<feature type="region of interest" description="Disordered" evidence="8">
    <location>
        <begin position="1"/>
        <end position="38"/>
    </location>
</feature>
<dbReference type="InParanoid" id="A0A4R2PBE9"/>
<dbReference type="FunCoup" id="A0A4R2PBE9">
    <property type="interactions" value="119"/>
</dbReference>
<keyword evidence="7" id="KW-0520">NAD</keyword>
<comment type="similarity">
    <text evidence="2">Belongs to the nitroreductase family.</text>
</comment>
<dbReference type="InterPro" id="IPR029479">
    <property type="entry name" value="Nitroreductase"/>
</dbReference>
<keyword evidence="6" id="KW-0560">Oxidoreductase</keyword>
<sequence length="249" mass="25882">MAAPDTAPTPNAPPPLTTTPTPPTEVDATDPAPAPGARLDELLAGLPEPAKGCALDATRPSAETLALLARRRSTKVKDGMTGPAPEGAALAGLLRLAARVPDHRQVVPFRFVTIDGPARGRLGRVAADALAADGETSEAKLALERGRFERAPLVVAVVACPDVNHKTPEWEQMLSVGAVCQTLMIAAHAAGYGAQWLTEWVAYDDRVRAALGLAPGERVAGFIYLGQAVGEPAERARPDMAALVTACPV</sequence>
<dbReference type="InterPro" id="IPR000415">
    <property type="entry name" value="Nitroreductase-like"/>
</dbReference>